<evidence type="ECO:0000313" key="1">
    <source>
        <dbReference type="EMBL" id="KAI4325769.1"/>
    </source>
</evidence>
<dbReference type="EMBL" id="CM042888">
    <property type="protein sequence ID" value="KAI4325769.1"/>
    <property type="molecule type" value="Genomic_DNA"/>
</dbReference>
<organism evidence="1 2">
    <name type="scientific">Melastoma candidum</name>
    <dbReference type="NCBI Taxonomy" id="119954"/>
    <lineage>
        <taxon>Eukaryota</taxon>
        <taxon>Viridiplantae</taxon>
        <taxon>Streptophyta</taxon>
        <taxon>Embryophyta</taxon>
        <taxon>Tracheophyta</taxon>
        <taxon>Spermatophyta</taxon>
        <taxon>Magnoliopsida</taxon>
        <taxon>eudicotyledons</taxon>
        <taxon>Gunneridae</taxon>
        <taxon>Pentapetalae</taxon>
        <taxon>rosids</taxon>
        <taxon>malvids</taxon>
        <taxon>Myrtales</taxon>
        <taxon>Melastomataceae</taxon>
        <taxon>Melastomatoideae</taxon>
        <taxon>Melastomateae</taxon>
        <taxon>Melastoma</taxon>
    </lineage>
</organism>
<comment type="caution">
    <text evidence="1">The sequence shown here is derived from an EMBL/GenBank/DDBJ whole genome shotgun (WGS) entry which is preliminary data.</text>
</comment>
<protein>
    <submittedName>
        <fullName evidence="1">Uncharacterized protein</fullName>
    </submittedName>
</protein>
<keyword evidence="2" id="KW-1185">Reference proteome</keyword>
<reference evidence="2" key="1">
    <citation type="journal article" date="2023" name="Front. Plant Sci.">
        <title>Chromosomal-level genome assembly of Melastoma candidum provides insights into trichome evolution.</title>
        <authorList>
            <person name="Zhong Y."/>
            <person name="Wu W."/>
            <person name="Sun C."/>
            <person name="Zou P."/>
            <person name="Liu Y."/>
            <person name="Dai S."/>
            <person name="Zhou R."/>
        </authorList>
    </citation>
    <scope>NUCLEOTIDE SEQUENCE [LARGE SCALE GENOMIC DNA]</scope>
</reference>
<accession>A0ACB9MNU1</accession>
<sequence length="243" mass="26715">MDLSFLDPVKFTEHRTLSKKLSKAKRPAEGRRTPREPRSSAYLLQTRMPLILPAMRTTGALCLTTADNEGVQKRGFSELEALARHLQHHQGGCHGEAGPDQGQRDAASVCAEYDSAEESRVISSPTSVLQFRNSQSQSTEESNPVKAEPVEEPPALECQGESAPGLSDPSSFLQQLEDIPFLDEFFNFEAPGTDALFGDPLLEAIFAEDFMNDAFQESGDDLGSAFNVDDYFPDIGELFVRVV</sequence>
<dbReference type="Proteomes" id="UP001057402">
    <property type="component" value="Chromosome 9"/>
</dbReference>
<gene>
    <name evidence="1" type="ORF">MLD38_031137</name>
</gene>
<proteinExistence type="predicted"/>
<evidence type="ECO:0000313" key="2">
    <source>
        <dbReference type="Proteomes" id="UP001057402"/>
    </source>
</evidence>
<name>A0ACB9MNU1_9MYRT</name>